<protein>
    <submittedName>
        <fullName evidence="2">Anaerobic dimethyl sulfoxide reductase subunit C (DMSO reductase anchor subunit)</fullName>
    </submittedName>
</protein>
<keyword evidence="1" id="KW-0812">Transmembrane</keyword>
<dbReference type="STRING" id="79604.AAY81_09255"/>
<evidence type="ECO:0000313" key="3">
    <source>
        <dbReference type="Proteomes" id="UP000182975"/>
    </source>
</evidence>
<organism evidence="2 3">
    <name type="scientific">Denitrobacterium detoxificans</name>
    <dbReference type="NCBI Taxonomy" id="79604"/>
    <lineage>
        <taxon>Bacteria</taxon>
        <taxon>Bacillati</taxon>
        <taxon>Actinomycetota</taxon>
        <taxon>Coriobacteriia</taxon>
        <taxon>Eggerthellales</taxon>
        <taxon>Eggerthellaceae</taxon>
        <taxon>Denitrobacterium</taxon>
    </lineage>
</organism>
<reference evidence="3" key="1">
    <citation type="submission" date="2016-10" db="EMBL/GenBank/DDBJ databases">
        <authorList>
            <person name="Varghese N."/>
        </authorList>
    </citation>
    <scope>NUCLEOTIDE SEQUENCE [LARGE SCALE GENOMIC DNA]</scope>
    <source>
        <strain evidence="3">DSM 21843</strain>
    </source>
</reference>
<dbReference type="GO" id="GO:0019645">
    <property type="term" value="P:anaerobic electron transport chain"/>
    <property type="evidence" value="ECO:0007669"/>
    <property type="project" value="InterPro"/>
</dbReference>
<accession>A0A172S061</accession>
<feature type="transmembrane region" description="Helical" evidence="1">
    <location>
        <begin position="47"/>
        <end position="69"/>
    </location>
</feature>
<name>A0A172S061_9ACTN</name>
<keyword evidence="3" id="KW-1185">Reference proteome</keyword>
<sequence length="284" mass="28825">MQTAISELPLALFTTFVLIGAGAFAFQSLVALVAAPEQGKDAKGLSAATLAPLALVVVGFICAFAHLANPLHAPFALMGVGSSPMSNEIAMGSLFTVVAIVFVILDAMGKLQGVARKVFNVALLVLGVLFALFTGLAYYVETIISWGMAYTVLETVGLSLFAGGVLGAFLMKHQSDEALSAGSARAIAFVFVIGGAVVALAALLLHASAVSGFETVLFSGAAIVSAATPAFACAVVCGVVAVVCACVGIAKDAKWALPAACVFALVAVFFARLAFYAIQLSVAL</sequence>
<dbReference type="PANTHER" id="PTHR38095">
    <property type="entry name" value="ANAEROBIC DIMETHYL SULFOXIDE REDUCTASE CHAIN YNFH"/>
    <property type="match status" value="1"/>
</dbReference>
<dbReference type="Proteomes" id="UP000182975">
    <property type="component" value="Unassembled WGS sequence"/>
</dbReference>
<dbReference type="GO" id="GO:0009390">
    <property type="term" value="C:dimethyl sulfoxide reductase complex"/>
    <property type="evidence" value="ECO:0007669"/>
    <property type="project" value="TreeGrafter"/>
</dbReference>
<dbReference type="InterPro" id="IPR007059">
    <property type="entry name" value="DmsC"/>
</dbReference>
<feature type="transmembrane region" description="Helical" evidence="1">
    <location>
        <begin position="183"/>
        <end position="205"/>
    </location>
</feature>
<evidence type="ECO:0000256" key="1">
    <source>
        <dbReference type="SAM" id="Phobius"/>
    </source>
</evidence>
<keyword evidence="1" id="KW-1133">Transmembrane helix</keyword>
<feature type="transmembrane region" description="Helical" evidence="1">
    <location>
        <begin position="121"/>
        <end position="140"/>
    </location>
</feature>
<proteinExistence type="predicted"/>
<feature type="transmembrane region" description="Helical" evidence="1">
    <location>
        <begin position="146"/>
        <end position="171"/>
    </location>
</feature>
<dbReference type="EMBL" id="FOEC01000001">
    <property type="protein sequence ID" value="SEO37862.1"/>
    <property type="molecule type" value="Genomic_DNA"/>
</dbReference>
<gene>
    <name evidence="2" type="ORF">SAMN02910314_00048</name>
</gene>
<dbReference type="AlphaFoldDB" id="A0A172S061"/>
<dbReference type="RefSeq" id="WP_066664291.1">
    <property type="nucleotide sequence ID" value="NZ_CP011402.1"/>
</dbReference>
<dbReference type="PANTHER" id="PTHR38095:SF2">
    <property type="entry name" value="ANAEROBIC DIMETHYL SULFOXIDE REDUCTASE CHAIN C"/>
    <property type="match status" value="1"/>
</dbReference>
<dbReference type="KEGG" id="ddt:AAY81_09255"/>
<dbReference type="Pfam" id="PF04976">
    <property type="entry name" value="DmsC"/>
    <property type="match status" value="1"/>
</dbReference>
<dbReference type="GO" id="GO:0009389">
    <property type="term" value="F:dimethyl sulfoxide reductase activity"/>
    <property type="evidence" value="ECO:0007669"/>
    <property type="project" value="TreeGrafter"/>
</dbReference>
<feature type="transmembrane region" description="Helical" evidence="1">
    <location>
        <begin position="12"/>
        <end position="35"/>
    </location>
</feature>
<dbReference type="OrthoDB" id="4394845at2"/>
<feature type="transmembrane region" description="Helical" evidence="1">
    <location>
        <begin position="89"/>
        <end position="109"/>
    </location>
</feature>
<evidence type="ECO:0000313" key="2">
    <source>
        <dbReference type="EMBL" id="SEO37862.1"/>
    </source>
</evidence>
<feature type="transmembrane region" description="Helical" evidence="1">
    <location>
        <begin position="217"/>
        <end position="250"/>
    </location>
</feature>
<keyword evidence="1" id="KW-0472">Membrane</keyword>
<dbReference type="GO" id="GO:0005886">
    <property type="term" value="C:plasma membrane"/>
    <property type="evidence" value="ECO:0007669"/>
    <property type="project" value="TreeGrafter"/>
</dbReference>
<feature type="transmembrane region" description="Helical" evidence="1">
    <location>
        <begin position="257"/>
        <end position="278"/>
    </location>
</feature>